<feature type="region of interest" description="Disordered" evidence="1">
    <location>
        <begin position="495"/>
        <end position="532"/>
    </location>
</feature>
<feature type="region of interest" description="Disordered" evidence="1">
    <location>
        <begin position="1147"/>
        <end position="1177"/>
    </location>
</feature>
<feature type="compositionally biased region" description="Gly residues" evidence="1">
    <location>
        <begin position="1050"/>
        <end position="1059"/>
    </location>
</feature>
<feature type="region of interest" description="Disordered" evidence="1">
    <location>
        <begin position="212"/>
        <end position="288"/>
    </location>
</feature>
<feature type="compositionally biased region" description="Polar residues" evidence="1">
    <location>
        <begin position="123"/>
        <end position="140"/>
    </location>
</feature>
<feature type="region of interest" description="Disordered" evidence="1">
    <location>
        <begin position="1276"/>
        <end position="1303"/>
    </location>
</feature>
<feature type="compositionally biased region" description="Low complexity" evidence="1">
    <location>
        <begin position="243"/>
        <end position="288"/>
    </location>
</feature>
<reference evidence="2 3" key="1">
    <citation type="submission" date="2023-05" db="EMBL/GenBank/DDBJ databases">
        <title>A 100% complete, gapless, phased diploid assembly of the Scenedesmus obliquus UTEX 3031 genome.</title>
        <authorList>
            <person name="Biondi T.C."/>
            <person name="Hanschen E.R."/>
            <person name="Kwon T."/>
            <person name="Eng W."/>
            <person name="Kruse C.P.S."/>
            <person name="Koehler S.I."/>
            <person name="Kunde Y."/>
            <person name="Gleasner C.D."/>
            <person name="You Mak K.T."/>
            <person name="Polle J."/>
            <person name="Hovde B.T."/>
            <person name="Starkenburg S.R."/>
        </authorList>
    </citation>
    <scope>NUCLEOTIDE SEQUENCE [LARGE SCALE GENOMIC DNA]</scope>
    <source>
        <strain evidence="2 3">DOE0152z</strain>
    </source>
</reference>
<feature type="compositionally biased region" description="Basic residues" evidence="1">
    <location>
        <begin position="1557"/>
        <end position="1570"/>
    </location>
</feature>
<feature type="compositionally biased region" description="Low complexity" evidence="1">
    <location>
        <begin position="544"/>
        <end position="575"/>
    </location>
</feature>
<sequence length="1857" mass="180920">MSDLGPSVSDIAQARNQKLQHEAELRGQQVEKEVEAVNTAQDVTGELLSAHLAAQHIKSMLPDPIESTPAFPAGSTAHQAPTAPGQGPSLATKVQAGAADLYHQAKDSAAAAGDTIKDILATSDQSRASSQQGPSITQKVQAGAADLSSRAQHAAAAAGQTIKETVVPSHITTTSSAAGHGPTITEKVQAGAADLSAGAQHAAAAIKETVVPSHTSTTTTTTTTTTSSAGHGPTITEKVQAGAADLSARAQHAAASAGQAIKETVAPSHTSSSTSTSSTPSTAGHGPTITEKVQAGAAGLYTRAIDTAAATVEAIKHTVTPADATTTSSTTTTSHQQGPSIAQKVQAGAADLSAKAQHAAAATADAIKHTVTPADTTTTSTTTSTHQGPTITQKVQAAQAQLYSKAANTASAAGEAIKGTIASADQATTSKLRDAAAASRQAVSGTADGGVGLAAQAGGLLGSVKEAVKGALGLGAEAEGSPATAYEGAVFSSDDPEYREAASSGRAGHSTTEQLAAAPANQGSKTESRTPPLTLDEIKASPALAGAPAGADAHTTSDITTGTTSTTGTGTTKDSGLLDKPRQPVIFSPKEPAGGGSLGEGSVGVAAGDPAGGANIVAAAKTAGKGILDSLGFGGTAGAPAGPPPDIPDPRTAGVAVGDMKGLKEALAASRDTAATPAAGSSSSSGRGDAVMAAEAMDTASNSAGSTDAAAGADPAALQQGYEQMDSAQQSYESVKDSAQQKLDAAAQAASEAVGGSAASGGTAAAGGAGGGFLSGLASIVTDIATKVNLASSSEELMAGGLVPDEAPGPAAAGGATAQQPAPEAAAAADAAADKVAAAKDAVGGSGRSVGEAASDAAAAAKEKAADVGEAASDAATAAKDKASDMAASAQAAVSDAAAAAKEKVSDAAAATKDVAASAQDKTSDAAAAAKDKVSDAAAATKDAASGAAASAQDTAGDAAAATQESAGGAAERVQAAGGSLVQGAKEGLVGAYDAAAGAAASAADTIKHTAEQVTGGTSSGSGSTSSSQQADEMRGGGFGHGSGSSSSPSGGGYAGGEGSSLSQAWEDLKHGGSKAPRAVANAGETAAPHDVTSNVERSKHLADPQQAKIYDAEVYRVSPGSQVHPLSDQEQARAASGAVAGAKHQVTGAVPHDKPDTSRVTPDQPNRFAGDKGINTGFGTGSAAPWGGDAVKRATQHFVHSSSSGAAGGLPSADVAEAAPAGQGTVRGWVSCVVSAWSNMGRAAAVGPTGKDVPKDFDNPTQDVMIDPVRGAVKMQGESPGHKVMMRPADQVPTGGTSRDPHMMADKVERLGKAVKDSLTTSSEEAAADPNNLKGKSSDNRPDGTEYFLKHEAAEAVEGLKEAPGKVAGALGTAAEIGGGVLQHLGEKVGDAAQLLAHPGAHTAGTRARQERAEAGVARVAAGGSIPGDGPSEGAPRIHSMRVGAGGAGDMQALEEQRLAAIESPAGKRETLGDKVIGPLVSDMGDESKAKELAASYKEYKAEQAAGGSDSGPSPGSSPAAMSSSAQPSGTMSAAAAEANAASGSAAAATGEARAPHHHTHFWQRHHHKDAASLADEAKDAAQGAVDSTAEAAGRATGKVENAAEAVGDKVEGAARSVGDAARDTAREVRDTAAAAGGVAKMELQAGVDSAAHGAGRAAGTVSRNVEEAKQQTAAAGEAAGNAAGGLLSSVGGAAKSLLGGLLGPFEREAAFEESSAVAAGTPPKPEPVGVEQLSGAEAARLDASRAAGRDTTEHSGRSIGDAAAAKVQQARGAAPPAGDAVDVSRLQAGIDDAAKAAGLAVGHLESSAEAVAQKVAAAQDAVKEQLAAAADNFEVPPAEIPSNTEELIRQRQLQA</sequence>
<feature type="compositionally biased region" description="Basic and acidic residues" evidence="1">
    <location>
        <begin position="1742"/>
        <end position="1758"/>
    </location>
</feature>
<evidence type="ECO:0008006" key="4">
    <source>
        <dbReference type="Google" id="ProtNLM"/>
    </source>
</evidence>
<name>A0ABY8U6N5_TETOB</name>
<feature type="region of interest" description="Disordered" evidence="1">
    <location>
        <begin position="1742"/>
        <end position="1764"/>
    </location>
</feature>
<feature type="region of interest" description="Disordered" evidence="1">
    <location>
        <begin position="63"/>
        <end position="90"/>
    </location>
</feature>
<evidence type="ECO:0000313" key="3">
    <source>
        <dbReference type="Proteomes" id="UP001244341"/>
    </source>
</evidence>
<feature type="region of interest" description="Disordered" evidence="1">
    <location>
        <begin position="1505"/>
        <end position="1603"/>
    </location>
</feature>
<feature type="region of interest" description="Disordered" evidence="1">
    <location>
        <begin position="668"/>
        <end position="691"/>
    </location>
</feature>
<feature type="region of interest" description="Disordered" evidence="1">
    <location>
        <begin position="123"/>
        <end position="144"/>
    </location>
</feature>
<evidence type="ECO:0000256" key="1">
    <source>
        <dbReference type="SAM" id="MobiDB-lite"/>
    </source>
</evidence>
<keyword evidence="3" id="KW-1185">Reference proteome</keyword>
<feature type="compositionally biased region" description="Low complexity" evidence="1">
    <location>
        <begin position="1506"/>
        <end position="1554"/>
    </location>
</feature>
<feature type="region of interest" description="Disordered" evidence="1">
    <location>
        <begin position="1835"/>
        <end position="1857"/>
    </location>
</feature>
<dbReference type="Proteomes" id="UP001244341">
    <property type="component" value="Chromosome 6b"/>
</dbReference>
<feature type="compositionally biased region" description="Basic and acidic residues" evidence="1">
    <location>
        <begin position="1337"/>
        <end position="1346"/>
    </location>
</feature>
<feature type="region of interest" description="Disordered" evidence="1">
    <location>
        <begin position="1422"/>
        <end position="1446"/>
    </location>
</feature>
<feature type="compositionally biased region" description="Low complexity" evidence="1">
    <location>
        <begin position="668"/>
        <end position="690"/>
    </location>
</feature>
<feature type="compositionally biased region" description="Polar residues" evidence="1">
    <location>
        <begin position="521"/>
        <end position="531"/>
    </location>
</feature>
<feature type="compositionally biased region" description="Polar residues" evidence="1">
    <location>
        <begin position="1843"/>
        <end position="1857"/>
    </location>
</feature>
<feature type="region of interest" description="Disordered" evidence="1">
    <location>
        <begin position="1011"/>
        <end position="1104"/>
    </location>
</feature>
<organism evidence="2 3">
    <name type="scientific">Tetradesmus obliquus</name>
    <name type="common">Green alga</name>
    <name type="synonym">Acutodesmus obliquus</name>
    <dbReference type="NCBI Taxonomy" id="3088"/>
    <lineage>
        <taxon>Eukaryota</taxon>
        <taxon>Viridiplantae</taxon>
        <taxon>Chlorophyta</taxon>
        <taxon>core chlorophytes</taxon>
        <taxon>Chlorophyceae</taxon>
        <taxon>CS clade</taxon>
        <taxon>Sphaeropleales</taxon>
        <taxon>Scenedesmaceae</taxon>
        <taxon>Tetradesmus</taxon>
    </lineage>
</organism>
<feature type="region of interest" description="Disordered" evidence="1">
    <location>
        <begin position="322"/>
        <end position="342"/>
    </location>
</feature>
<feature type="region of interest" description="Disordered" evidence="1">
    <location>
        <begin position="1317"/>
        <end position="1346"/>
    </location>
</feature>
<feature type="compositionally biased region" description="Low complexity" evidence="1">
    <location>
        <begin position="1015"/>
        <end position="1028"/>
    </location>
</feature>
<feature type="region of interest" description="Disordered" evidence="1">
    <location>
        <begin position="636"/>
        <end position="655"/>
    </location>
</feature>
<protein>
    <recommendedName>
        <fullName evidence="4">Methyl-accepting transducer domain-containing protein</fullName>
    </recommendedName>
</protein>
<accession>A0ABY8U6N5</accession>
<feature type="compositionally biased region" description="Low complexity" evidence="1">
    <location>
        <begin position="804"/>
        <end position="821"/>
    </location>
</feature>
<evidence type="ECO:0000313" key="2">
    <source>
        <dbReference type="EMBL" id="WIA15333.1"/>
    </source>
</evidence>
<gene>
    <name evidence="2" type="ORF">OEZ85_001998</name>
</gene>
<feature type="compositionally biased region" description="Low complexity" evidence="1">
    <location>
        <begin position="325"/>
        <end position="334"/>
    </location>
</feature>
<proteinExistence type="predicted"/>
<feature type="region of interest" description="Disordered" evidence="1">
    <location>
        <begin position="544"/>
        <end position="601"/>
    </location>
</feature>
<feature type="region of interest" description="Disordered" evidence="1">
    <location>
        <begin position="800"/>
        <end position="821"/>
    </location>
</feature>
<dbReference type="EMBL" id="CP126213">
    <property type="protein sequence ID" value="WIA15333.1"/>
    <property type="molecule type" value="Genomic_DNA"/>
</dbReference>
<feature type="compositionally biased region" description="Low complexity" evidence="1">
    <location>
        <begin position="215"/>
        <end position="228"/>
    </location>
</feature>